<reference evidence="1" key="2">
    <citation type="submission" date="2020-07" db="EMBL/GenBank/DDBJ databases">
        <authorList>
            <person name="Vera ALvarez R."/>
            <person name="Arias-Moreno D.M."/>
            <person name="Jimenez-Jacinto V."/>
            <person name="Jimenez-Bremont J.F."/>
            <person name="Swaminathan K."/>
            <person name="Moose S.P."/>
            <person name="Guerrero-Gonzalez M.L."/>
            <person name="Marino-Ramirez L."/>
            <person name="Landsman D."/>
            <person name="Rodriguez-Kessler M."/>
            <person name="Delgado-Sanchez P."/>
        </authorList>
    </citation>
    <scope>NUCLEOTIDE SEQUENCE</scope>
    <source>
        <tissue evidence="1">Cladode</tissue>
    </source>
</reference>
<reference evidence="1" key="1">
    <citation type="journal article" date="2013" name="J. Plant Res.">
        <title>Effect of fungi and light on seed germination of three Opuntia species from semiarid lands of central Mexico.</title>
        <authorList>
            <person name="Delgado-Sanchez P."/>
            <person name="Jimenez-Bremont J.F."/>
            <person name="Guerrero-Gonzalez Mde L."/>
            <person name="Flores J."/>
        </authorList>
    </citation>
    <scope>NUCLEOTIDE SEQUENCE</scope>
    <source>
        <tissue evidence="1">Cladode</tissue>
    </source>
</reference>
<organism evidence="1">
    <name type="scientific">Opuntia streptacantha</name>
    <name type="common">Prickly pear cactus</name>
    <name type="synonym">Opuntia cardona</name>
    <dbReference type="NCBI Taxonomy" id="393608"/>
    <lineage>
        <taxon>Eukaryota</taxon>
        <taxon>Viridiplantae</taxon>
        <taxon>Streptophyta</taxon>
        <taxon>Embryophyta</taxon>
        <taxon>Tracheophyta</taxon>
        <taxon>Spermatophyta</taxon>
        <taxon>Magnoliopsida</taxon>
        <taxon>eudicotyledons</taxon>
        <taxon>Gunneridae</taxon>
        <taxon>Pentapetalae</taxon>
        <taxon>Caryophyllales</taxon>
        <taxon>Cactineae</taxon>
        <taxon>Cactaceae</taxon>
        <taxon>Opuntioideae</taxon>
        <taxon>Opuntia</taxon>
    </lineage>
</organism>
<accession>A0A7C9F394</accession>
<proteinExistence type="predicted"/>
<dbReference type="Pfam" id="PF14009">
    <property type="entry name" value="PADRE"/>
    <property type="match status" value="1"/>
</dbReference>
<protein>
    <submittedName>
        <fullName evidence="1">Uncharacterized protein</fullName>
    </submittedName>
</protein>
<dbReference type="InterPro" id="IPR025322">
    <property type="entry name" value="PADRE_dom"/>
</dbReference>
<sequence length="138" mass="14966">MGNHCCRCSCFEHSNAAMLVDSEGGLTPVPLPASVAELMIDHPGFALCLADDIRQSHRLVSMKIHQTLAPRMVYLLIPMEKVDARVSDPEIVAIGFFCSPKRAKRIAAAICLRGLLASRGSGRKEGWAPALEPIPEES</sequence>
<dbReference type="EMBL" id="GISG01272046">
    <property type="protein sequence ID" value="MBA4676607.1"/>
    <property type="molecule type" value="Transcribed_RNA"/>
</dbReference>
<evidence type="ECO:0000313" key="1">
    <source>
        <dbReference type="EMBL" id="MBA4676607.1"/>
    </source>
</evidence>
<dbReference type="AlphaFoldDB" id="A0A7C9F394"/>
<name>A0A7C9F394_OPUST</name>